<dbReference type="EMBL" id="JAGMWN010000007">
    <property type="protein sequence ID" value="MBP5858280.1"/>
    <property type="molecule type" value="Genomic_DNA"/>
</dbReference>
<dbReference type="GO" id="GO:0003677">
    <property type="term" value="F:DNA binding"/>
    <property type="evidence" value="ECO:0007669"/>
    <property type="project" value="UniProtKB-KW"/>
</dbReference>
<protein>
    <submittedName>
        <fullName evidence="6">IclR family transcriptional regulator</fullName>
    </submittedName>
</protein>
<dbReference type="SUPFAM" id="SSF46785">
    <property type="entry name" value="Winged helix' DNA-binding domain"/>
    <property type="match status" value="1"/>
</dbReference>
<dbReference type="InterPro" id="IPR029016">
    <property type="entry name" value="GAF-like_dom_sf"/>
</dbReference>
<dbReference type="RefSeq" id="WP_210682872.1">
    <property type="nucleotide sequence ID" value="NZ_JAGMWN010000007.1"/>
</dbReference>
<gene>
    <name evidence="6" type="ORF">KAJ83_14765</name>
</gene>
<dbReference type="GO" id="GO:0003700">
    <property type="term" value="F:DNA-binding transcription factor activity"/>
    <property type="evidence" value="ECO:0007669"/>
    <property type="project" value="TreeGrafter"/>
</dbReference>
<feature type="domain" description="HTH iclR-type" evidence="4">
    <location>
        <begin position="16"/>
        <end position="78"/>
    </location>
</feature>
<evidence type="ECO:0000256" key="2">
    <source>
        <dbReference type="ARBA" id="ARBA00023125"/>
    </source>
</evidence>
<sequence length="261" mass="26898">MASPDDTPPPAGRRGIQSAGTAVDVLTAMARARGPVTLGDLARMTGMTASTLHRYLASFLEKGLVVQQGRSGAYDLGRLAVEIGLAALNRSRLVNDAADALPDLARATGTSALLSVWGPEGATIVRIERSERLVATALGLGTRLPLLTSATGQVFLAHLPDALSRSELTREQAAGVTGIKTPEAIRAAVRGNGYAWVDSQFLPGLAAIAAPILDWQGYPEATASLISTDPAITRPDSPVVAALKRFAADLGATSINPASGA</sequence>
<evidence type="ECO:0000259" key="4">
    <source>
        <dbReference type="PROSITE" id="PS51077"/>
    </source>
</evidence>
<accession>A0A8J7S1R6</accession>
<keyword evidence="1" id="KW-0805">Transcription regulation</keyword>
<evidence type="ECO:0000313" key="6">
    <source>
        <dbReference type="EMBL" id="MBP5858280.1"/>
    </source>
</evidence>
<dbReference type="Proteomes" id="UP000672602">
    <property type="component" value="Unassembled WGS sequence"/>
</dbReference>
<dbReference type="PROSITE" id="PS51078">
    <property type="entry name" value="ICLR_ED"/>
    <property type="match status" value="1"/>
</dbReference>
<dbReference type="PANTHER" id="PTHR30136:SF8">
    <property type="entry name" value="TRANSCRIPTIONAL REGULATORY PROTEIN"/>
    <property type="match status" value="1"/>
</dbReference>
<dbReference type="Gene3D" id="3.30.450.40">
    <property type="match status" value="1"/>
</dbReference>
<reference evidence="6" key="1">
    <citation type="submission" date="2021-04" db="EMBL/GenBank/DDBJ databases">
        <authorList>
            <person name="Zhang D.-C."/>
        </authorList>
    </citation>
    <scope>NUCLEOTIDE SEQUENCE</scope>
    <source>
        <strain evidence="6">CGMCC 1.15697</strain>
    </source>
</reference>
<dbReference type="AlphaFoldDB" id="A0A8J7S1R6"/>
<evidence type="ECO:0000313" key="7">
    <source>
        <dbReference type="Proteomes" id="UP000672602"/>
    </source>
</evidence>
<dbReference type="InterPro" id="IPR014757">
    <property type="entry name" value="Tscrpt_reg_IclR_C"/>
</dbReference>
<feature type="domain" description="IclR-ED" evidence="5">
    <location>
        <begin position="79"/>
        <end position="261"/>
    </location>
</feature>
<dbReference type="Pfam" id="PF09339">
    <property type="entry name" value="HTH_IclR"/>
    <property type="match status" value="1"/>
</dbReference>
<dbReference type="PROSITE" id="PS51077">
    <property type="entry name" value="HTH_ICLR"/>
    <property type="match status" value="1"/>
</dbReference>
<dbReference type="GO" id="GO:0045892">
    <property type="term" value="P:negative regulation of DNA-templated transcription"/>
    <property type="evidence" value="ECO:0007669"/>
    <property type="project" value="TreeGrafter"/>
</dbReference>
<name>A0A8J7S1R6_9PROT</name>
<dbReference type="InterPro" id="IPR050707">
    <property type="entry name" value="HTH_MetabolicPath_Reg"/>
</dbReference>
<keyword evidence="7" id="KW-1185">Reference proteome</keyword>
<keyword evidence="3" id="KW-0804">Transcription</keyword>
<dbReference type="InterPro" id="IPR005471">
    <property type="entry name" value="Tscrpt_reg_IclR_N"/>
</dbReference>
<evidence type="ECO:0000259" key="5">
    <source>
        <dbReference type="PROSITE" id="PS51078"/>
    </source>
</evidence>
<dbReference type="Gene3D" id="1.10.10.10">
    <property type="entry name" value="Winged helix-like DNA-binding domain superfamily/Winged helix DNA-binding domain"/>
    <property type="match status" value="1"/>
</dbReference>
<comment type="caution">
    <text evidence="6">The sequence shown here is derived from an EMBL/GenBank/DDBJ whole genome shotgun (WGS) entry which is preliminary data.</text>
</comment>
<dbReference type="Pfam" id="PF01614">
    <property type="entry name" value="IclR_C"/>
    <property type="match status" value="1"/>
</dbReference>
<keyword evidence="2" id="KW-0238">DNA-binding</keyword>
<dbReference type="SUPFAM" id="SSF55781">
    <property type="entry name" value="GAF domain-like"/>
    <property type="match status" value="1"/>
</dbReference>
<evidence type="ECO:0000256" key="1">
    <source>
        <dbReference type="ARBA" id="ARBA00023015"/>
    </source>
</evidence>
<evidence type="ECO:0000256" key="3">
    <source>
        <dbReference type="ARBA" id="ARBA00023163"/>
    </source>
</evidence>
<organism evidence="6 7">
    <name type="scientific">Marivibrio halodurans</name>
    <dbReference type="NCBI Taxonomy" id="2039722"/>
    <lineage>
        <taxon>Bacteria</taxon>
        <taxon>Pseudomonadati</taxon>
        <taxon>Pseudomonadota</taxon>
        <taxon>Alphaproteobacteria</taxon>
        <taxon>Rhodospirillales</taxon>
        <taxon>Rhodospirillaceae</taxon>
        <taxon>Marivibrio</taxon>
    </lineage>
</organism>
<proteinExistence type="predicted"/>
<dbReference type="PANTHER" id="PTHR30136">
    <property type="entry name" value="HELIX-TURN-HELIX TRANSCRIPTIONAL REGULATOR, ICLR FAMILY"/>
    <property type="match status" value="1"/>
</dbReference>
<dbReference type="SMART" id="SM00346">
    <property type="entry name" value="HTH_ICLR"/>
    <property type="match status" value="1"/>
</dbReference>
<dbReference type="InterPro" id="IPR036388">
    <property type="entry name" value="WH-like_DNA-bd_sf"/>
</dbReference>
<dbReference type="InterPro" id="IPR036390">
    <property type="entry name" value="WH_DNA-bd_sf"/>
</dbReference>